<evidence type="ECO:0000313" key="3">
    <source>
        <dbReference type="EMBL" id="MFC5452723.1"/>
    </source>
</evidence>
<protein>
    <submittedName>
        <fullName evidence="3">Nicotianamine synthase family protein</fullName>
    </submittedName>
</protein>
<dbReference type="Proteomes" id="UP001596044">
    <property type="component" value="Unassembled WGS sequence"/>
</dbReference>
<organism evidence="3 4">
    <name type="scientific">Paenibacillus aestuarii</name>
    <dbReference type="NCBI Taxonomy" id="516965"/>
    <lineage>
        <taxon>Bacteria</taxon>
        <taxon>Bacillati</taxon>
        <taxon>Bacillota</taxon>
        <taxon>Bacilli</taxon>
        <taxon>Bacillales</taxon>
        <taxon>Paenibacillaceae</taxon>
        <taxon>Paenibacillus</taxon>
    </lineage>
</organism>
<proteinExistence type="predicted"/>
<dbReference type="SUPFAM" id="SSF53335">
    <property type="entry name" value="S-adenosyl-L-methionine-dependent methyltransferases"/>
    <property type="match status" value="1"/>
</dbReference>
<keyword evidence="4" id="KW-1185">Reference proteome</keyword>
<dbReference type="EMBL" id="JBHSMJ010000063">
    <property type="protein sequence ID" value="MFC5452723.1"/>
    <property type="molecule type" value="Genomic_DNA"/>
</dbReference>
<evidence type="ECO:0000256" key="2">
    <source>
        <dbReference type="ARBA" id="ARBA00022691"/>
    </source>
</evidence>
<dbReference type="CDD" id="cd02440">
    <property type="entry name" value="AdoMet_MTases"/>
    <property type="match status" value="1"/>
</dbReference>
<dbReference type="PROSITE" id="PS51142">
    <property type="entry name" value="NAS"/>
    <property type="match status" value="1"/>
</dbReference>
<gene>
    <name evidence="3" type="ORF">ACFPOG_31440</name>
</gene>
<evidence type="ECO:0000256" key="1">
    <source>
        <dbReference type="ARBA" id="ARBA00022679"/>
    </source>
</evidence>
<dbReference type="InterPro" id="IPR004298">
    <property type="entry name" value="Nicotian_synth"/>
</dbReference>
<accession>A0ABW0KIZ5</accession>
<dbReference type="InterPro" id="IPR029063">
    <property type="entry name" value="SAM-dependent_MTases_sf"/>
</dbReference>
<reference evidence="4" key="1">
    <citation type="journal article" date="2019" name="Int. J. Syst. Evol. Microbiol.">
        <title>The Global Catalogue of Microorganisms (GCM) 10K type strain sequencing project: providing services to taxonomists for standard genome sequencing and annotation.</title>
        <authorList>
            <consortium name="The Broad Institute Genomics Platform"/>
            <consortium name="The Broad Institute Genome Sequencing Center for Infectious Disease"/>
            <person name="Wu L."/>
            <person name="Ma J."/>
        </authorList>
    </citation>
    <scope>NUCLEOTIDE SEQUENCE [LARGE SCALE GENOMIC DNA]</scope>
    <source>
        <strain evidence="4">KACC 11904</strain>
    </source>
</reference>
<dbReference type="Gene3D" id="3.40.50.150">
    <property type="entry name" value="Vaccinia Virus protein VP39"/>
    <property type="match status" value="1"/>
</dbReference>
<evidence type="ECO:0000313" key="4">
    <source>
        <dbReference type="Proteomes" id="UP001596044"/>
    </source>
</evidence>
<dbReference type="PANTHER" id="PTHR32266:SF12">
    <property type="entry name" value="NICOTIANAMINE SYNTHASE 3"/>
    <property type="match status" value="1"/>
</dbReference>
<keyword evidence="1" id="KW-0808">Transferase</keyword>
<keyword evidence="2" id="KW-0949">S-adenosyl-L-methionine</keyword>
<dbReference type="PANTHER" id="PTHR32266">
    <property type="entry name" value="NICOTIANAMINE SYNTHASE 3"/>
    <property type="match status" value="1"/>
</dbReference>
<sequence>MDSYHLQTSDQLLTARALALIELIQDAHATLQRETDLTPANTTVTDTIAHLLNRIRESYTTDEIQSVLDNEAIKDIQGELLAKLAEAEYQVELFESERYSSLIPITVTDLEQFKNWNNYVNLIERELAHLPHELQHASPIVFIGSGPLPLSAILISQKMQVKVIGVDTNPEACASAQLLLQRLGLDDRITIVHGNGTTFDYAKYPLIFIASLVTNKPEVFEQIQRTNPDAIVVVRSVEGMRQLAYVKVPEEEISASGWSLFSKAMPTAAKVINSTLFYRYHA</sequence>
<comment type="caution">
    <text evidence="3">The sequence shown here is derived from an EMBL/GenBank/DDBJ whole genome shotgun (WGS) entry which is preliminary data.</text>
</comment>
<dbReference type="RefSeq" id="WP_270877824.1">
    <property type="nucleotide sequence ID" value="NZ_JAQFVF010000009.1"/>
</dbReference>
<name>A0ABW0KIZ5_9BACL</name>
<dbReference type="Pfam" id="PF03059">
    <property type="entry name" value="NAS"/>
    <property type="match status" value="1"/>
</dbReference>